<evidence type="ECO:0000313" key="1">
    <source>
        <dbReference type="EMBL" id="KAL3512692.1"/>
    </source>
</evidence>
<dbReference type="Proteomes" id="UP001630127">
    <property type="component" value="Unassembled WGS sequence"/>
</dbReference>
<gene>
    <name evidence="1" type="ORF">ACH5RR_025409</name>
</gene>
<proteinExistence type="predicted"/>
<dbReference type="EMBL" id="JBJUIK010000011">
    <property type="protein sequence ID" value="KAL3512692.1"/>
    <property type="molecule type" value="Genomic_DNA"/>
</dbReference>
<dbReference type="AlphaFoldDB" id="A0ABD2Z2R0"/>
<accession>A0ABD2Z2R0</accession>
<protein>
    <submittedName>
        <fullName evidence="1">Uncharacterized protein</fullName>
    </submittedName>
</protein>
<keyword evidence="2" id="KW-1185">Reference proteome</keyword>
<reference evidence="1 2" key="1">
    <citation type="submission" date="2024-11" db="EMBL/GenBank/DDBJ databases">
        <title>A near-complete genome assembly of Cinchona calisaya.</title>
        <authorList>
            <person name="Lian D.C."/>
            <person name="Zhao X.W."/>
            <person name="Wei L."/>
        </authorList>
    </citation>
    <scope>NUCLEOTIDE SEQUENCE [LARGE SCALE GENOMIC DNA]</scope>
    <source>
        <tissue evidence="1">Nenye</tissue>
    </source>
</reference>
<evidence type="ECO:0000313" key="2">
    <source>
        <dbReference type="Proteomes" id="UP001630127"/>
    </source>
</evidence>
<name>A0ABD2Z2R0_9GENT</name>
<sequence>MPNHKLWLKSKLFKKSIQAHETHLKIMCPNKFFAFSDITSDLKEFAKATYVRGYTASYDWFVKNPRLYPSTPYGDKCNTKKLNELEVQFRTALPLPELPGGENTSQQVEILQEACYLLSVIVLAIKRSSSENPVPQISATHVKSSKGFHVIRDELKNIFMFLFKHCGSSILILVLNYDQEVLIITLSFLALSDE</sequence>
<organism evidence="1 2">
    <name type="scientific">Cinchona calisaya</name>
    <dbReference type="NCBI Taxonomy" id="153742"/>
    <lineage>
        <taxon>Eukaryota</taxon>
        <taxon>Viridiplantae</taxon>
        <taxon>Streptophyta</taxon>
        <taxon>Embryophyta</taxon>
        <taxon>Tracheophyta</taxon>
        <taxon>Spermatophyta</taxon>
        <taxon>Magnoliopsida</taxon>
        <taxon>eudicotyledons</taxon>
        <taxon>Gunneridae</taxon>
        <taxon>Pentapetalae</taxon>
        <taxon>asterids</taxon>
        <taxon>lamiids</taxon>
        <taxon>Gentianales</taxon>
        <taxon>Rubiaceae</taxon>
        <taxon>Cinchonoideae</taxon>
        <taxon>Cinchoneae</taxon>
        <taxon>Cinchona</taxon>
    </lineage>
</organism>
<comment type="caution">
    <text evidence="1">The sequence shown here is derived from an EMBL/GenBank/DDBJ whole genome shotgun (WGS) entry which is preliminary data.</text>
</comment>